<dbReference type="Proteomes" id="UP001237011">
    <property type="component" value="Chromosome"/>
</dbReference>
<dbReference type="GO" id="GO:0003677">
    <property type="term" value="F:DNA binding"/>
    <property type="evidence" value="ECO:0007669"/>
    <property type="project" value="UniProtKB-KW"/>
</dbReference>
<dbReference type="GO" id="GO:0016874">
    <property type="term" value="F:ligase activity"/>
    <property type="evidence" value="ECO:0007669"/>
    <property type="project" value="UniProtKB-KW"/>
</dbReference>
<dbReference type="InterPro" id="IPR036113">
    <property type="entry name" value="Asp/Glu-ADT_sf_sub_c"/>
</dbReference>
<evidence type="ECO:0000313" key="2">
    <source>
        <dbReference type="Proteomes" id="UP001237011"/>
    </source>
</evidence>
<keyword evidence="1" id="KW-0436">Ligase</keyword>
<name>A0ABY9HBM4_9MOLU</name>
<dbReference type="SUPFAM" id="SSF141000">
    <property type="entry name" value="Glu-tRNAGln amidotransferase C subunit"/>
    <property type="match status" value="1"/>
</dbReference>
<organism evidence="1 2">
    <name type="scientific">Mycoplasma seminis</name>
    <dbReference type="NCBI Taxonomy" id="512749"/>
    <lineage>
        <taxon>Bacteria</taxon>
        <taxon>Bacillati</taxon>
        <taxon>Mycoplasmatota</taxon>
        <taxon>Mollicutes</taxon>
        <taxon>Mycoplasmataceae</taxon>
        <taxon>Mycoplasma</taxon>
    </lineage>
</organism>
<keyword evidence="2" id="KW-1185">Reference proteome</keyword>
<protein>
    <submittedName>
        <fullName evidence="1">Asp-tRNA(Asn)/Glu-tRNA(Gln) amidotransferase subunit GatC</fullName>
        <ecNumber evidence="1">6.3.5.-</ecNumber>
    </submittedName>
</protein>
<dbReference type="EMBL" id="CP132191">
    <property type="protein sequence ID" value="WLP85753.1"/>
    <property type="molecule type" value="Genomic_DNA"/>
</dbReference>
<evidence type="ECO:0000313" key="1">
    <source>
        <dbReference type="EMBL" id="WLP85753.1"/>
    </source>
</evidence>
<gene>
    <name evidence="1" type="ORF">Q8852_01190</name>
</gene>
<dbReference type="RefSeq" id="WP_305938178.1">
    <property type="nucleotide sequence ID" value="NZ_CP132191.1"/>
</dbReference>
<proteinExistence type="predicted"/>
<dbReference type="InterPro" id="IPR003837">
    <property type="entry name" value="GatC"/>
</dbReference>
<accession>A0ABY9HBM4</accession>
<dbReference type="Pfam" id="PF02686">
    <property type="entry name" value="GatC"/>
    <property type="match status" value="1"/>
</dbReference>
<reference evidence="1" key="1">
    <citation type="submission" date="2023-08" db="EMBL/GenBank/DDBJ databases">
        <title>Complete genome sequence of Mycoplasma seminis 2200.</title>
        <authorList>
            <person name="Spergser J."/>
        </authorList>
    </citation>
    <scope>NUCLEOTIDE SEQUENCE [LARGE SCALE GENOMIC DNA]</scope>
    <source>
        <strain evidence="1">2200</strain>
    </source>
</reference>
<dbReference type="EC" id="6.3.5.-" evidence="1"/>
<sequence length="100" mass="11516">MKKVSKDKLIEIVQSLMLRPDEDVLDKIMTSWEDIQLQLEGLNSLDLDNLQPMERINEDLHIDLLREDVEDDSYSISKDDILKNAPTSDGDFVTLTKVVK</sequence>